<dbReference type="GO" id="GO:0004540">
    <property type="term" value="F:RNA nuclease activity"/>
    <property type="evidence" value="ECO:0007669"/>
    <property type="project" value="InterPro"/>
</dbReference>
<dbReference type="InterPro" id="IPR047140">
    <property type="entry name" value="LabA"/>
</dbReference>
<comment type="caution">
    <text evidence="2">The sequence shown here is derived from an EMBL/GenBank/DDBJ whole genome shotgun (WGS) entry which is preliminary data.</text>
</comment>
<dbReference type="Gene3D" id="3.40.50.1010">
    <property type="entry name" value="5'-nuclease"/>
    <property type="match status" value="1"/>
</dbReference>
<accession>A0A1F6GQE4</accession>
<gene>
    <name evidence="2" type="ORF">A2557_05830</name>
</gene>
<dbReference type="PANTHER" id="PTHR35458">
    <property type="entry name" value="SLR0755 PROTEIN"/>
    <property type="match status" value="1"/>
</dbReference>
<dbReference type="EMBL" id="MFNF01000048">
    <property type="protein sequence ID" value="OGH00248.1"/>
    <property type="molecule type" value="Genomic_DNA"/>
</dbReference>
<evidence type="ECO:0000313" key="3">
    <source>
        <dbReference type="Proteomes" id="UP000177583"/>
    </source>
</evidence>
<evidence type="ECO:0000313" key="2">
    <source>
        <dbReference type="EMBL" id="OGH00248.1"/>
    </source>
</evidence>
<dbReference type="InterPro" id="IPR021139">
    <property type="entry name" value="NYN"/>
</dbReference>
<proteinExistence type="predicted"/>
<dbReference type="Proteomes" id="UP000177583">
    <property type="component" value="Unassembled WGS sequence"/>
</dbReference>
<feature type="domain" description="NYN" evidence="1">
    <location>
        <begin position="32"/>
        <end position="210"/>
    </location>
</feature>
<name>A0A1F6GQE4_9PROT</name>
<reference evidence="2 3" key="1">
    <citation type="journal article" date="2016" name="Nat. Commun.">
        <title>Thousands of microbial genomes shed light on interconnected biogeochemical processes in an aquifer system.</title>
        <authorList>
            <person name="Anantharaman K."/>
            <person name="Brown C.T."/>
            <person name="Hug L.A."/>
            <person name="Sharon I."/>
            <person name="Castelle C.J."/>
            <person name="Probst A.J."/>
            <person name="Thomas B.C."/>
            <person name="Singh A."/>
            <person name="Wilkins M.J."/>
            <person name="Karaoz U."/>
            <person name="Brodie E.L."/>
            <person name="Williams K.H."/>
            <person name="Hubbard S.S."/>
            <person name="Banfield J.F."/>
        </authorList>
    </citation>
    <scope>NUCLEOTIDE SEQUENCE [LARGE SCALE GENOMIC DNA]</scope>
</reference>
<protein>
    <recommendedName>
        <fullName evidence="1">NYN domain-containing protein</fullName>
    </recommendedName>
</protein>
<sequence length="238" mass="27317">MRFRRIFPETLLLTSMKLGDMAKNTNLPATLRVAVFYDGTFFDKVSKYFKFYHTRASYINFNGLHDFIRHKISESCGSELAFTHVVESHFFRGRFSFTAAKNANALEKDRILDQHLMYAGILPHYYPMKETADRAEEKGIDVWLSLEAYDLAVHKGFDLMVLFAGDQDFVPLLRKINAIGTRSMVIGADVEWEDNKGMRNWINTSQALINESSYTVMLNHEVDARTAKGDAMIDAMFV</sequence>
<evidence type="ECO:0000259" key="1">
    <source>
        <dbReference type="Pfam" id="PF01936"/>
    </source>
</evidence>
<dbReference type="PANTHER" id="PTHR35458:SF8">
    <property type="entry name" value="SLR0650 PROTEIN"/>
    <property type="match status" value="1"/>
</dbReference>
<organism evidence="2 3">
    <name type="scientific">Candidatus Lambdaproteobacteria bacterium RIFOXYD2_FULL_56_26</name>
    <dbReference type="NCBI Taxonomy" id="1817773"/>
    <lineage>
        <taxon>Bacteria</taxon>
        <taxon>Pseudomonadati</taxon>
        <taxon>Pseudomonadota</taxon>
        <taxon>Candidatus Lambdaproteobacteria</taxon>
    </lineage>
</organism>
<dbReference type="Pfam" id="PF01936">
    <property type="entry name" value="NYN"/>
    <property type="match status" value="1"/>
</dbReference>
<dbReference type="AlphaFoldDB" id="A0A1F6GQE4"/>